<proteinExistence type="predicted"/>
<organism evidence="1 2">
    <name type="scientific">Crocodylus porosus</name>
    <name type="common">Saltwater crocodile</name>
    <name type="synonym">Estuarine crocodile</name>
    <dbReference type="NCBI Taxonomy" id="8502"/>
    <lineage>
        <taxon>Eukaryota</taxon>
        <taxon>Metazoa</taxon>
        <taxon>Chordata</taxon>
        <taxon>Craniata</taxon>
        <taxon>Vertebrata</taxon>
        <taxon>Euteleostomi</taxon>
        <taxon>Archelosauria</taxon>
        <taxon>Archosauria</taxon>
        <taxon>Crocodylia</taxon>
        <taxon>Longirostres</taxon>
        <taxon>Crocodylidae</taxon>
        <taxon>Crocodylus</taxon>
    </lineage>
</organism>
<dbReference type="GO" id="GO:0003341">
    <property type="term" value="P:cilium movement"/>
    <property type="evidence" value="ECO:0007669"/>
    <property type="project" value="InterPro"/>
</dbReference>
<dbReference type="InterPro" id="IPR029676">
    <property type="entry name" value="CFAP221"/>
</dbReference>
<dbReference type="AlphaFoldDB" id="A0A7M4E597"/>
<dbReference type="PANTHER" id="PTHR46500:SF1">
    <property type="entry name" value="CILIA- AND FLAGELLA-ASSOCIATED PROTEIN 221"/>
    <property type="match status" value="1"/>
</dbReference>
<reference evidence="1" key="1">
    <citation type="submission" date="2025-08" db="UniProtKB">
        <authorList>
            <consortium name="Ensembl"/>
        </authorList>
    </citation>
    <scope>IDENTIFICATION</scope>
</reference>
<evidence type="ECO:0000313" key="2">
    <source>
        <dbReference type="Proteomes" id="UP000594220"/>
    </source>
</evidence>
<keyword evidence="2" id="KW-1185">Reference proteome</keyword>
<sequence length="124" mass="14042">MEVIQSAPSEFAGAERPFKKVPAILLDSLVEEPRKPNVVPNHLLESKIYTKLLQNTVIQAEPAVLHYGGYEINRHHQQTLQTISLDLPHVRLLQPVWILTDNIVAIHHMSRNVGASEQRKPQGF</sequence>
<name>A0A7M4E597_CROPO</name>
<accession>A0A7M4E597</accession>
<dbReference type="GO" id="GO:0044458">
    <property type="term" value="P:motile cilium assembly"/>
    <property type="evidence" value="ECO:0007669"/>
    <property type="project" value="TreeGrafter"/>
</dbReference>
<dbReference type="PANTHER" id="PTHR46500">
    <property type="entry name" value="CILIA- AND FLAGELLA-ASSOCIATED PROTEIN 221"/>
    <property type="match status" value="1"/>
</dbReference>
<evidence type="ECO:0000313" key="1">
    <source>
        <dbReference type="Ensembl" id="ENSCPRP00005004607.1"/>
    </source>
</evidence>
<protein>
    <submittedName>
        <fullName evidence="1">Uncharacterized protein</fullName>
    </submittedName>
</protein>
<dbReference type="GeneTree" id="ENSGT00940000165152"/>
<reference evidence="1" key="2">
    <citation type="submission" date="2025-09" db="UniProtKB">
        <authorList>
            <consortium name="Ensembl"/>
        </authorList>
    </citation>
    <scope>IDENTIFICATION</scope>
</reference>
<dbReference type="Proteomes" id="UP000594220">
    <property type="component" value="Unplaced"/>
</dbReference>
<dbReference type="Ensembl" id="ENSCPRT00005005401.1">
    <property type="protein sequence ID" value="ENSCPRP00005004607.1"/>
    <property type="gene ID" value="ENSCPRG00005003346.1"/>
</dbReference>
<dbReference type="GO" id="GO:0097729">
    <property type="term" value="C:9+2 motile cilium"/>
    <property type="evidence" value="ECO:0007669"/>
    <property type="project" value="TreeGrafter"/>
</dbReference>